<dbReference type="FunFam" id="3.30.300.30:FF:000010">
    <property type="entry name" value="Enterobactin synthetase component F"/>
    <property type="match status" value="2"/>
</dbReference>
<comment type="cofactor">
    <cofactor evidence="1">
        <name>pantetheine 4'-phosphate</name>
        <dbReference type="ChEBI" id="CHEBI:47942"/>
    </cofactor>
</comment>
<dbReference type="Gene3D" id="3.30.559.10">
    <property type="entry name" value="Chloramphenicol acetyltransferase-like domain"/>
    <property type="match status" value="1"/>
</dbReference>
<feature type="non-terminal residue" evidence="6">
    <location>
        <position position="1"/>
    </location>
</feature>
<dbReference type="PROSITE" id="PS00012">
    <property type="entry name" value="PHOSPHOPANTETHEINE"/>
    <property type="match status" value="1"/>
</dbReference>
<dbReference type="PROSITE" id="PS00455">
    <property type="entry name" value="AMP_BINDING"/>
    <property type="match status" value="2"/>
</dbReference>
<dbReference type="Gene3D" id="3.40.50.12780">
    <property type="entry name" value="N-terminal domain of ligase-like"/>
    <property type="match status" value="1"/>
</dbReference>
<evidence type="ECO:0000313" key="6">
    <source>
        <dbReference type="EMBL" id="KZN44879.1"/>
    </source>
</evidence>
<dbReference type="Proteomes" id="UP000076643">
    <property type="component" value="Unassembled WGS sequence"/>
</dbReference>
<protein>
    <recommendedName>
        <fullName evidence="5">Carrier domain-containing protein</fullName>
    </recommendedName>
</protein>
<dbReference type="GO" id="GO:0003824">
    <property type="term" value="F:catalytic activity"/>
    <property type="evidence" value="ECO:0007669"/>
    <property type="project" value="InterPro"/>
</dbReference>
<dbReference type="Gene3D" id="3.30.300.30">
    <property type="match status" value="2"/>
</dbReference>
<dbReference type="GO" id="GO:0043041">
    <property type="term" value="P:amino acid activation for nonribosomal peptide biosynthetic process"/>
    <property type="evidence" value="ECO:0007669"/>
    <property type="project" value="TreeGrafter"/>
</dbReference>
<dbReference type="Gene3D" id="2.30.38.10">
    <property type="entry name" value="Luciferase, Domain 3"/>
    <property type="match status" value="1"/>
</dbReference>
<dbReference type="FunFam" id="3.40.50.980:FF:000001">
    <property type="entry name" value="Non-ribosomal peptide synthetase"/>
    <property type="match status" value="2"/>
</dbReference>
<dbReference type="InterPro" id="IPR001242">
    <property type="entry name" value="Condensation_dom"/>
</dbReference>
<dbReference type="Gene3D" id="3.40.50.980">
    <property type="match status" value="2"/>
</dbReference>
<feature type="non-terminal residue" evidence="6">
    <location>
        <position position="1625"/>
    </location>
</feature>
<dbReference type="NCBIfam" id="NF003417">
    <property type="entry name" value="PRK04813.1"/>
    <property type="match status" value="2"/>
</dbReference>
<dbReference type="InterPro" id="IPR020806">
    <property type="entry name" value="PKS_PP-bd"/>
</dbReference>
<dbReference type="PANTHER" id="PTHR45527">
    <property type="entry name" value="NONRIBOSOMAL PEPTIDE SYNTHETASE"/>
    <property type="match status" value="1"/>
</dbReference>
<keyword evidence="3" id="KW-0596">Phosphopantetheine</keyword>
<dbReference type="CDD" id="cd05930">
    <property type="entry name" value="A_NRPS"/>
    <property type="match status" value="1"/>
</dbReference>
<dbReference type="FunFam" id="1.10.1200.10:FF:000005">
    <property type="entry name" value="Nonribosomal peptide synthetase 1"/>
    <property type="match status" value="1"/>
</dbReference>
<dbReference type="InterPro" id="IPR020845">
    <property type="entry name" value="AMP-binding_CS"/>
</dbReference>
<keyword evidence="7" id="KW-1185">Reference proteome</keyword>
<dbReference type="RefSeq" id="WP_063364637.1">
    <property type="nucleotide sequence ID" value="NZ_AUYB01000048.1"/>
</dbReference>
<dbReference type="SUPFAM" id="SSF56801">
    <property type="entry name" value="Acetyl-CoA synthetase-like"/>
    <property type="match status" value="2"/>
</dbReference>
<dbReference type="SUPFAM" id="SSF52777">
    <property type="entry name" value="CoA-dependent acyltransferases"/>
    <property type="match status" value="2"/>
</dbReference>
<name>A0A167A123_9GAMM</name>
<evidence type="ECO:0000256" key="1">
    <source>
        <dbReference type="ARBA" id="ARBA00001957"/>
    </source>
</evidence>
<gene>
    <name evidence="6" type="ORF">N475_25840</name>
</gene>
<dbReference type="Gene3D" id="1.10.1200.10">
    <property type="entry name" value="ACP-like"/>
    <property type="match status" value="1"/>
</dbReference>
<sequence>ALNDTARAYDNNDCLQVQFAKQVALTPDAIATECAGQQLTYAQLNERADRLASYLQEMGIAPQERVGICLPRSIEMLIAVLGVMKVGATYVALEPELPDSRLAFMVDDAQINLVLFDEASIAQTTLGGVDVLMMDGAVSSDEWLDDFVENTVCEPVAIDAAVYILYTSGSTGQPKGVVVPHKGVLNYLSHAKETYLNAEIQGAIVSSPLCFDATVTTLLTPLLAGKTVRFIADNAQSLTLLAQQLFESSEAWLFKITPAHLEALSHLHTSGQSNQVPHIVVVGGEQLTYQTLQPYRESLLPNTTFVNEYGPTETVVGCSIYTVSPTYTPAPEQVAVPIGKPIQNTRLYVLSAGMQAQPFNSIGELYIGGDGVALGYVNRDDLTAERFITHPDNAAEPLYRTGDLVRWRDNGELEFIGRVDHQVKIRGYRIELGEIEEVLLRRADVRDAAVLALPNPATQQEHRLVAYVVPADYPQLDVPEAQNTALEALQNAYLSELKNTLPAYMVPSVCVLLTSMPLTFNGKVDRKALPAPEDSAMQEQVYVAPQNDTQTLLCDVWQQVLQVSQVGIKDNFFSIGGDSILSIRIVSLLKEHGITLGIQDLFTYQTVEALAAHVATLTEQVEHTEELAPFALLTAQEREDISAEYEDGYPMSALQAGMVFHTQMDGFSGVYHDINSEHIEYPWHQAHFEAALNACIARHPILRTGFRLQGKRPLQLVHKSMAAPLVVEDITEIPAAAQEQWLVEWREARKQHVFDWEQGPLFQINVFLRSATSFEFTISFHHAVLDGWSRATLTAELYANYEQLLAGNALLPQEADWTYRAYIAEELATLEKEDASQYFSQLLEDAPTEQLPLRRDGVNDGYHIAEVAEFDALAKPVVALAQKIGVPVQAVLLTAHLKALATMSGANQVMSCVTTNGRPERAGGEQGLGLFLNSLPLQLHLEKQDWGTLIKRVAELTAQSMPHRRYPLLKIQQNSEMEFNEVLFNYTHFHVLNQVDGGDLKALSSSGSEHTNFRLTTDISRSADGEEMGLRFSYDSGSYSASQIARLGEYYVNALHWMLNDITRPHQTSSLLSVSEQQGLLENHEPEQCFDTQPSLHSLFEARVAHTPDAIALTFEGQHWSYEQVNARANQLAHALVAQGVTANTLVGLCMERSAELIVGILAILKAGGAYVPLDPHYPTERLEYIIKDSELSLVVTEPAHVSHEALASLSTVMLSAVSGESTDNLSHAVHASDLAYVIYTSGSTGQPKGVLVEHGNVTRLFKATEAQFGFDEQDVWTMFHSPAFDFSVWEIWGALIYGGRLVVIPQWLSRSPEEFYQLLVAERVTILNQTPTAFTQLIREDQRQQGELALSNIIFGGEALNFVELKRWVQRHGDDSPKLINMYGITETTVHVTYKRVTQEDIAQNRGSLIGAPISDLSLYLLNGDGELVPQGTPGEMYVGGGGVTRGYLNRAELTSERFIDNPYKQGDKLYKTGDVARYLEDGELEYIGRTDDQVKIRGFRIELSEIEQNLSALEQVRVSTVIVREDKPGQKQLVAYAVLNEEAQGEEAQKLAQQQLRAQMESVLPAHMVPAIFVLMPVMPLTQNGKVDKRALPVPDAGQIQTQAYQAPETELETQLVSIWQSV</sequence>
<dbReference type="SUPFAM" id="SSF47336">
    <property type="entry name" value="ACP-like"/>
    <property type="match status" value="1"/>
</dbReference>
<dbReference type="PROSITE" id="PS50075">
    <property type="entry name" value="CARRIER"/>
    <property type="match status" value="1"/>
</dbReference>
<dbReference type="FunFam" id="3.40.50.12780:FF:000012">
    <property type="entry name" value="Non-ribosomal peptide synthetase"/>
    <property type="match status" value="1"/>
</dbReference>
<comment type="caution">
    <text evidence="6">The sequence shown here is derived from an EMBL/GenBank/DDBJ whole genome shotgun (WGS) entry which is preliminary data.</text>
</comment>
<dbReference type="Pfam" id="PF00668">
    <property type="entry name" value="Condensation"/>
    <property type="match status" value="1"/>
</dbReference>
<proteinExistence type="inferred from homology"/>
<accession>A0A167A123</accession>
<dbReference type="CDD" id="cd17643">
    <property type="entry name" value="A_NRPS_Cytc1-like"/>
    <property type="match status" value="1"/>
</dbReference>
<dbReference type="EMBL" id="AUYB01000048">
    <property type="protein sequence ID" value="KZN44879.1"/>
    <property type="molecule type" value="Genomic_DNA"/>
</dbReference>
<dbReference type="InterPro" id="IPR045851">
    <property type="entry name" value="AMP-bd_C_sf"/>
</dbReference>
<keyword evidence="4" id="KW-0597">Phosphoprotein</keyword>
<dbReference type="InterPro" id="IPR006162">
    <property type="entry name" value="Ppantetheine_attach_site"/>
</dbReference>
<comment type="similarity">
    <text evidence="2">Belongs to the ATP-dependent AMP-binding enzyme family.</text>
</comment>
<dbReference type="InterPro" id="IPR025110">
    <property type="entry name" value="AMP-bd_C"/>
</dbReference>
<evidence type="ECO:0000256" key="4">
    <source>
        <dbReference type="ARBA" id="ARBA00022553"/>
    </source>
</evidence>
<dbReference type="InterPro" id="IPR042099">
    <property type="entry name" value="ANL_N_sf"/>
</dbReference>
<dbReference type="FunFam" id="3.40.50.980:FF:000002">
    <property type="entry name" value="Enterobactin synthetase component F"/>
    <property type="match status" value="1"/>
</dbReference>
<evidence type="ECO:0000256" key="3">
    <source>
        <dbReference type="ARBA" id="ARBA00022450"/>
    </source>
</evidence>
<evidence type="ECO:0000313" key="7">
    <source>
        <dbReference type="Proteomes" id="UP000076643"/>
    </source>
</evidence>
<dbReference type="InterPro" id="IPR010071">
    <property type="entry name" value="AA_adenyl_dom"/>
</dbReference>
<dbReference type="GO" id="GO:0005829">
    <property type="term" value="C:cytosol"/>
    <property type="evidence" value="ECO:0007669"/>
    <property type="project" value="TreeGrafter"/>
</dbReference>
<organism evidence="6 7">
    <name type="scientific">Pseudoalteromonas luteoviolacea DSM 6061</name>
    <dbReference type="NCBI Taxonomy" id="1365250"/>
    <lineage>
        <taxon>Bacteria</taxon>
        <taxon>Pseudomonadati</taxon>
        <taxon>Pseudomonadota</taxon>
        <taxon>Gammaproteobacteria</taxon>
        <taxon>Alteromonadales</taxon>
        <taxon>Pseudoalteromonadaceae</taxon>
        <taxon>Pseudoalteromonas</taxon>
    </lineage>
</organism>
<dbReference type="GO" id="GO:0031177">
    <property type="term" value="F:phosphopantetheine binding"/>
    <property type="evidence" value="ECO:0007669"/>
    <property type="project" value="InterPro"/>
</dbReference>
<dbReference type="PANTHER" id="PTHR45527:SF14">
    <property type="entry name" value="PLIPASTATIN SYNTHASE SUBUNIT B"/>
    <property type="match status" value="1"/>
</dbReference>
<dbReference type="GO" id="GO:0044550">
    <property type="term" value="P:secondary metabolite biosynthetic process"/>
    <property type="evidence" value="ECO:0007669"/>
    <property type="project" value="UniProtKB-ARBA"/>
</dbReference>
<evidence type="ECO:0000256" key="2">
    <source>
        <dbReference type="ARBA" id="ARBA00006432"/>
    </source>
</evidence>
<dbReference type="InterPro" id="IPR000873">
    <property type="entry name" value="AMP-dep_synth/lig_dom"/>
</dbReference>
<dbReference type="InterPro" id="IPR036736">
    <property type="entry name" value="ACP-like_sf"/>
</dbReference>
<dbReference type="InterPro" id="IPR023213">
    <property type="entry name" value="CAT-like_dom_sf"/>
</dbReference>
<evidence type="ECO:0000259" key="5">
    <source>
        <dbReference type="PROSITE" id="PS50075"/>
    </source>
</evidence>
<reference evidence="6 7" key="1">
    <citation type="submission" date="2013-07" db="EMBL/GenBank/DDBJ databases">
        <title>Comparative Genomic and Metabolomic Analysis of Twelve Strains of Pseudoalteromonas luteoviolacea.</title>
        <authorList>
            <person name="Vynne N.G."/>
            <person name="Mansson M."/>
            <person name="Gram L."/>
        </authorList>
    </citation>
    <scope>NUCLEOTIDE SEQUENCE [LARGE SCALE GENOMIC DNA]</scope>
    <source>
        <strain evidence="6 7">DSM 6061</strain>
    </source>
</reference>
<dbReference type="Gene3D" id="3.30.559.30">
    <property type="entry name" value="Nonribosomal peptide synthetase, condensation domain"/>
    <property type="match status" value="1"/>
</dbReference>
<feature type="domain" description="Carrier" evidence="5">
    <location>
        <begin position="544"/>
        <end position="618"/>
    </location>
</feature>
<dbReference type="Pfam" id="PF00501">
    <property type="entry name" value="AMP-binding"/>
    <property type="match status" value="2"/>
</dbReference>
<dbReference type="InterPro" id="IPR009081">
    <property type="entry name" value="PP-bd_ACP"/>
</dbReference>
<dbReference type="Pfam" id="PF00550">
    <property type="entry name" value="PP-binding"/>
    <property type="match status" value="1"/>
</dbReference>
<dbReference type="NCBIfam" id="TIGR01733">
    <property type="entry name" value="AA-adenyl-dom"/>
    <property type="match status" value="2"/>
</dbReference>
<dbReference type="Pfam" id="PF13193">
    <property type="entry name" value="AMP-binding_C"/>
    <property type="match status" value="2"/>
</dbReference>
<dbReference type="SMART" id="SM00823">
    <property type="entry name" value="PKS_PP"/>
    <property type="match status" value="1"/>
</dbReference>